<keyword evidence="2" id="KW-1185">Reference proteome</keyword>
<proteinExistence type="predicted"/>
<dbReference type="Proteomes" id="UP001152798">
    <property type="component" value="Chromosome 1"/>
</dbReference>
<evidence type="ECO:0000313" key="2">
    <source>
        <dbReference type="Proteomes" id="UP001152798"/>
    </source>
</evidence>
<dbReference type="AlphaFoldDB" id="A0A9P0H388"/>
<name>A0A9P0H388_NEZVI</name>
<protein>
    <submittedName>
        <fullName evidence="1">Uncharacterized protein</fullName>
    </submittedName>
</protein>
<accession>A0A9P0H388</accession>
<reference evidence="1" key="1">
    <citation type="submission" date="2022-01" db="EMBL/GenBank/DDBJ databases">
        <authorList>
            <person name="King R."/>
        </authorList>
    </citation>
    <scope>NUCLEOTIDE SEQUENCE</scope>
</reference>
<gene>
    <name evidence="1" type="ORF">NEZAVI_LOCUS2337</name>
</gene>
<organism evidence="1 2">
    <name type="scientific">Nezara viridula</name>
    <name type="common">Southern green stink bug</name>
    <name type="synonym">Cimex viridulus</name>
    <dbReference type="NCBI Taxonomy" id="85310"/>
    <lineage>
        <taxon>Eukaryota</taxon>
        <taxon>Metazoa</taxon>
        <taxon>Ecdysozoa</taxon>
        <taxon>Arthropoda</taxon>
        <taxon>Hexapoda</taxon>
        <taxon>Insecta</taxon>
        <taxon>Pterygota</taxon>
        <taxon>Neoptera</taxon>
        <taxon>Paraneoptera</taxon>
        <taxon>Hemiptera</taxon>
        <taxon>Heteroptera</taxon>
        <taxon>Panheteroptera</taxon>
        <taxon>Pentatomomorpha</taxon>
        <taxon>Pentatomoidea</taxon>
        <taxon>Pentatomidae</taxon>
        <taxon>Pentatominae</taxon>
        <taxon>Nezara</taxon>
    </lineage>
</organism>
<evidence type="ECO:0000313" key="1">
    <source>
        <dbReference type="EMBL" id="CAH1391292.1"/>
    </source>
</evidence>
<sequence length="34" mass="3886">MFLSVWVSALSNEILSEAAKFLFESCSMMKLQED</sequence>
<dbReference type="EMBL" id="OV725077">
    <property type="protein sequence ID" value="CAH1391292.1"/>
    <property type="molecule type" value="Genomic_DNA"/>
</dbReference>